<evidence type="ECO:0000313" key="3">
    <source>
        <dbReference type="Proteomes" id="UP000750502"/>
    </source>
</evidence>
<feature type="region of interest" description="Disordered" evidence="1">
    <location>
        <begin position="76"/>
        <end position="178"/>
    </location>
</feature>
<accession>A0A9P7I0Q4</accession>
<protein>
    <submittedName>
        <fullName evidence="2">Uncharacterized protein</fullName>
    </submittedName>
</protein>
<evidence type="ECO:0000313" key="2">
    <source>
        <dbReference type="EMBL" id="KAG5765308.1"/>
    </source>
</evidence>
<comment type="caution">
    <text evidence="2">The sequence shown here is derived from an EMBL/GenBank/DDBJ whole genome shotgun (WGS) entry which is preliminary data.</text>
</comment>
<dbReference type="EMBL" id="JADFTT010000206">
    <property type="protein sequence ID" value="KAG5765308.1"/>
    <property type="molecule type" value="Genomic_DNA"/>
</dbReference>
<reference evidence="2" key="1">
    <citation type="journal article" date="2020" name="bioRxiv">
        <title>Historical genomics reveals the evolutionary mechanisms behind multiple outbreaks of the host-specific coffee wilt pathogen Fusarium xylarioides.</title>
        <authorList>
            <person name="Peck D."/>
            <person name="Nowell R.W."/>
            <person name="Flood J."/>
            <person name="Ryan M.J."/>
            <person name="Barraclough T.G."/>
        </authorList>
    </citation>
    <scope>NUCLEOTIDE SEQUENCE</scope>
    <source>
        <strain evidence="2">IMI 127659i</strain>
    </source>
</reference>
<dbReference type="Proteomes" id="UP000750502">
    <property type="component" value="Unassembled WGS sequence"/>
</dbReference>
<name>A0A9P7I0Q4_9HYPO</name>
<dbReference type="AlphaFoldDB" id="A0A9P7I0Q4"/>
<reference evidence="2" key="2">
    <citation type="submission" date="2020-10" db="EMBL/GenBank/DDBJ databases">
        <authorList>
            <person name="Peck L.D."/>
            <person name="Nowell R.W."/>
            <person name="Flood J."/>
            <person name="Ryan M.J."/>
            <person name="Barraclough T.G."/>
        </authorList>
    </citation>
    <scope>NUCLEOTIDE SEQUENCE</scope>
    <source>
        <strain evidence="2">IMI 127659i</strain>
    </source>
</reference>
<keyword evidence="3" id="KW-1185">Reference proteome</keyword>
<proteinExistence type="predicted"/>
<evidence type="ECO:0000256" key="1">
    <source>
        <dbReference type="SAM" id="MobiDB-lite"/>
    </source>
</evidence>
<organism evidence="2 3">
    <name type="scientific">Fusarium xylarioides</name>
    <dbReference type="NCBI Taxonomy" id="221167"/>
    <lineage>
        <taxon>Eukaryota</taxon>
        <taxon>Fungi</taxon>
        <taxon>Dikarya</taxon>
        <taxon>Ascomycota</taxon>
        <taxon>Pezizomycotina</taxon>
        <taxon>Sordariomycetes</taxon>
        <taxon>Hypocreomycetidae</taxon>
        <taxon>Hypocreales</taxon>
        <taxon>Nectriaceae</taxon>
        <taxon>Fusarium</taxon>
        <taxon>Fusarium fujikuroi species complex</taxon>
    </lineage>
</organism>
<feature type="compositionally biased region" description="Polar residues" evidence="1">
    <location>
        <begin position="162"/>
        <end position="178"/>
    </location>
</feature>
<feature type="compositionally biased region" description="Basic and acidic residues" evidence="1">
    <location>
        <begin position="152"/>
        <end position="161"/>
    </location>
</feature>
<sequence length="312" mass="34680">MASLKVLAIQKNKLQHLPFCISEMTALLALKIDGNPLTPMLGRIVEVQSLEDASNSARDNESTDMDVTAQIKQVLKREARSTTIRSAPQTPQGSNQRYEMRQHSSKRSRAGRFPIRVDGADLPTARPSLFSPKSQSNAPSLQSKALWSPRTTYEKQDEGEHSSNSPGSLQTHDTQNVRTRNDLSVALVNKRFGLQQIPQLPSTDRLSQHLRGLSLNTTVYPRAQLQEPKDSSISSTGELLNIVPISRSSTRDPLLEMARTVFFSIHRIHWLIEALSDLTSDSGSRRSSLQMVAYNASLHLGELGEQIQIYAT</sequence>
<dbReference type="OrthoDB" id="1394818at2759"/>
<gene>
    <name evidence="2" type="ORF">H9Q72_006605</name>
</gene>
<feature type="compositionally biased region" description="Polar residues" evidence="1">
    <location>
        <begin position="131"/>
        <end position="151"/>
    </location>
</feature>
<feature type="compositionally biased region" description="Polar residues" evidence="1">
    <location>
        <begin position="81"/>
        <end position="97"/>
    </location>
</feature>